<feature type="region of interest" description="Disordered" evidence="1">
    <location>
        <begin position="1"/>
        <end position="22"/>
    </location>
</feature>
<sequence>MATHDAIGIGYGAPQPLGSPDSLSRALAEAIGAACAARGDNESNRAALLAECLQLDAAGQADMLEHFRAEAQRFGAGDRR</sequence>
<protein>
    <submittedName>
        <fullName evidence="2">Uncharacterized protein</fullName>
    </submittedName>
</protein>
<comment type="caution">
    <text evidence="2">The sequence shown here is derived from an EMBL/GenBank/DDBJ whole genome shotgun (WGS) entry which is preliminary data.</text>
</comment>
<reference evidence="3" key="1">
    <citation type="submission" date="2019-03" db="EMBL/GenBank/DDBJ databases">
        <title>Aquabacterium pictum sp.nov., the first bacteriochlorophyll a-containing freshwater bacterium in the genus Aquabacterium of the class Betaproteobacteria.</title>
        <authorList>
            <person name="Hirose S."/>
            <person name="Tank M."/>
            <person name="Hara E."/>
            <person name="Tamaki H."/>
            <person name="Takaichi S."/>
            <person name="Haruta S."/>
            <person name="Hanada S."/>
        </authorList>
    </citation>
    <scope>NUCLEOTIDE SEQUENCE [LARGE SCALE GENOMIC DNA]</scope>
    <source>
        <strain evidence="3">W35</strain>
    </source>
</reference>
<name>A0A480AM01_9BURK</name>
<evidence type="ECO:0000313" key="3">
    <source>
        <dbReference type="Proteomes" id="UP000301751"/>
    </source>
</evidence>
<dbReference type="AlphaFoldDB" id="A0A480AM01"/>
<dbReference type="RefSeq" id="WP_137730809.1">
    <property type="nucleotide sequence ID" value="NZ_BJCL01000001.1"/>
</dbReference>
<dbReference type="OrthoDB" id="9796770at2"/>
<proteinExistence type="predicted"/>
<evidence type="ECO:0000313" key="2">
    <source>
        <dbReference type="EMBL" id="GCL61022.1"/>
    </source>
</evidence>
<organism evidence="2 3">
    <name type="scientific">Pseudaquabacterium pictum</name>
    <dbReference type="NCBI Taxonomy" id="2315236"/>
    <lineage>
        <taxon>Bacteria</taxon>
        <taxon>Pseudomonadati</taxon>
        <taxon>Pseudomonadota</taxon>
        <taxon>Betaproteobacteria</taxon>
        <taxon>Burkholderiales</taxon>
        <taxon>Sphaerotilaceae</taxon>
        <taxon>Pseudaquabacterium</taxon>
    </lineage>
</organism>
<dbReference type="EMBL" id="BJCL01000001">
    <property type="protein sequence ID" value="GCL61022.1"/>
    <property type="molecule type" value="Genomic_DNA"/>
</dbReference>
<accession>A0A480AM01</accession>
<keyword evidence="3" id="KW-1185">Reference proteome</keyword>
<evidence type="ECO:0000256" key="1">
    <source>
        <dbReference type="SAM" id="MobiDB-lite"/>
    </source>
</evidence>
<gene>
    <name evidence="2" type="ORF">AQPW35_01030</name>
</gene>
<dbReference type="Proteomes" id="UP000301751">
    <property type="component" value="Unassembled WGS sequence"/>
</dbReference>